<proteinExistence type="predicted"/>
<accession>A0ACC1HW91</accession>
<name>A0ACC1HW91_9FUNG</name>
<evidence type="ECO:0000313" key="2">
    <source>
        <dbReference type="Proteomes" id="UP001145114"/>
    </source>
</evidence>
<feature type="non-terminal residue" evidence="1">
    <location>
        <position position="108"/>
    </location>
</feature>
<comment type="caution">
    <text evidence="1">The sequence shown here is derived from an EMBL/GenBank/DDBJ whole genome shotgun (WGS) entry which is preliminary data.</text>
</comment>
<protein>
    <submittedName>
        <fullName evidence="1">Uncharacterized protein</fullName>
    </submittedName>
</protein>
<dbReference type="Proteomes" id="UP001145114">
    <property type="component" value="Unassembled WGS sequence"/>
</dbReference>
<sequence>MDAEAMQSSLGVVGPQTSNTGIEATTASLPPNSPPLPPPLSIDTRPLLFGSLGSSNLVLTTYPLRDLDSITAWLVANGFENYVGPIKELQLDPAAFFSLNVRDLEKMN</sequence>
<organism evidence="1 2">
    <name type="scientific">Spiromyces aspiralis</name>
    <dbReference type="NCBI Taxonomy" id="68401"/>
    <lineage>
        <taxon>Eukaryota</taxon>
        <taxon>Fungi</taxon>
        <taxon>Fungi incertae sedis</taxon>
        <taxon>Zoopagomycota</taxon>
        <taxon>Kickxellomycotina</taxon>
        <taxon>Kickxellomycetes</taxon>
        <taxon>Kickxellales</taxon>
        <taxon>Kickxellaceae</taxon>
        <taxon>Spiromyces</taxon>
    </lineage>
</organism>
<reference evidence="1" key="1">
    <citation type="submission" date="2022-06" db="EMBL/GenBank/DDBJ databases">
        <title>Phylogenomic reconstructions and comparative analyses of Kickxellomycotina fungi.</title>
        <authorList>
            <person name="Reynolds N.K."/>
            <person name="Stajich J.E."/>
            <person name="Barry K."/>
            <person name="Grigoriev I.V."/>
            <person name="Crous P."/>
            <person name="Smith M.E."/>
        </authorList>
    </citation>
    <scope>NUCLEOTIDE SEQUENCE</scope>
    <source>
        <strain evidence="1">RSA 2271</strain>
    </source>
</reference>
<dbReference type="EMBL" id="JAMZIH010000345">
    <property type="protein sequence ID" value="KAJ1679497.1"/>
    <property type="molecule type" value="Genomic_DNA"/>
</dbReference>
<evidence type="ECO:0000313" key="1">
    <source>
        <dbReference type="EMBL" id="KAJ1679497.1"/>
    </source>
</evidence>
<keyword evidence="2" id="KW-1185">Reference proteome</keyword>
<gene>
    <name evidence="1" type="ORF">EV182_001928</name>
</gene>